<gene>
    <name evidence="1" type="ORF">SCF082_LOCUS22478</name>
</gene>
<keyword evidence="2" id="KW-1185">Reference proteome</keyword>
<accession>A0ABP0LHN2</accession>
<organism evidence="1 2">
    <name type="scientific">Durusdinium trenchii</name>
    <dbReference type="NCBI Taxonomy" id="1381693"/>
    <lineage>
        <taxon>Eukaryota</taxon>
        <taxon>Sar</taxon>
        <taxon>Alveolata</taxon>
        <taxon>Dinophyceae</taxon>
        <taxon>Suessiales</taxon>
        <taxon>Symbiodiniaceae</taxon>
        <taxon>Durusdinium</taxon>
    </lineage>
</organism>
<evidence type="ECO:0000313" key="2">
    <source>
        <dbReference type="Proteomes" id="UP001642464"/>
    </source>
</evidence>
<name>A0ABP0LHN2_9DINO</name>
<evidence type="ECO:0000313" key="1">
    <source>
        <dbReference type="EMBL" id="CAK9038133.1"/>
    </source>
</evidence>
<reference evidence="1 2" key="1">
    <citation type="submission" date="2024-02" db="EMBL/GenBank/DDBJ databases">
        <authorList>
            <person name="Chen Y."/>
            <person name="Shah S."/>
            <person name="Dougan E. K."/>
            <person name="Thang M."/>
            <person name="Chan C."/>
        </authorList>
    </citation>
    <scope>NUCLEOTIDE SEQUENCE [LARGE SCALE GENOMIC DNA]</scope>
</reference>
<feature type="non-terminal residue" evidence="1">
    <location>
        <position position="217"/>
    </location>
</feature>
<proteinExistence type="predicted"/>
<protein>
    <submittedName>
        <fullName evidence="1">Uncharacterized protein</fullName>
    </submittedName>
</protein>
<dbReference type="EMBL" id="CAXAMM010016130">
    <property type="protein sequence ID" value="CAK9038133.1"/>
    <property type="molecule type" value="Genomic_DNA"/>
</dbReference>
<comment type="caution">
    <text evidence="1">The sequence shown here is derived from an EMBL/GenBank/DDBJ whole genome shotgun (WGS) entry which is preliminary data.</text>
</comment>
<sequence length="217" mass="23718">MGRSGVVEKNICQNICPKGKVELREGKIHASIITIQDETICKKMPSVEASYKWILQMMQVPEDPKAAARAAAEAAVPQEGLAALPPPPKPVMSLELAQDITSQMLTPAVKFGPPVPFSTVLLQKGAVASFAAWQTKYPAIIGLLLGKVQKGRVECWKIVTSTSDSLLSLMQHKKIRRVCRESSINTIGMIQGPELDRERTLENLKILEQDSISCPTC</sequence>
<dbReference type="Proteomes" id="UP001642464">
    <property type="component" value="Unassembled WGS sequence"/>
</dbReference>